<name>A0AC59HKB4_ENTFL</name>
<proteinExistence type="predicted"/>
<dbReference type="EMBL" id="AP026729">
    <property type="protein sequence ID" value="BDQ60071.1"/>
    <property type="molecule type" value="Genomic_DNA"/>
</dbReference>
<evidence type="ECO:0000313" key="1">
    <source>
        <dbReference type="EMBL" id="BDQ60071.1"/>
    </source>
</evidence>
<evidence type="ECO:0000313" key="2">
    <source>
        <dbReference type="Proteomes" id="UP001317613"/>
    </source>
</evidence>
<sequence length="145" mass="16364">MTIEGDVLKLKVPYPNIESGLVKKRHMYVCVERNNNCKGFLVCTSKKPKHLIPGKPPRYKVEVSPDEERLKSPFLKTTLIDCDRLFLLEGLSVPSDLLTIPRSICEEYLNAVTQTVASNQKVARTILESNIMVLLNPQLTTINIV</sequence>
<gene>
    <name evidence="1" type="ORF">EfsSVR2332_01490</name>
</gene>
<organism evidence="1 2">
    <name type="scientific">Enterococcus faecalis</name>
    <name type="common">Streptococcus faecalis</name>
    <dbReference type="NCBI Taxonomy" id="1351"/>
    <lineage>
        <taxon>Bacteria</taxon>
        <taxon>Bacillati</taxon>
        <taxon>Bacillota</taxon>
        <taxon>Bacilli</taxon>
        <taxon>Lactobacillales</taxon>
        <taxon>Enterococcaceae</taxon>
        <taxon>Enterococcus</taxon>
    </lineage>
</organism>
<reference evidence="1" key="1">
    <citation type="submission" date="2022-08" db="EMBL/GenBank/DDBJ databases">
        <title>Molecular epidemiological analysis of five strains of VanD-type vancomycin-resistant Enterococcus faecalis.</title>
        <authorList>
            <person name="Mimura K."/>
            <person name="Hashimoto Y."/>
            <person name="Tomita H."/>
        </authorList>
    </citation>
    <scope>NUCLEOTIDE SEQUENCE</scope>
    <source>
        <strain evidence="1">SVR2332</strain>
    </source>
</reference>
<accession>A0AC59HKB4</accession>
<protein>
    <submittedName>
        <fullName evidence="1">Uncharacterized protein</fullName>
    </submittedName>
</protein>
<dbReference type="Proteomes" id="UP001317613">
    <property type="component" value="Chromosome"/>
</dbReference>